<dbReference type="Pfam" id="PF03140">
    <property type="entry name" value="DUF247"/>
    <property type="match status" value="1"/>
</dbReference>
<dbReference type="RefSeq" id="XP_009791073.1">
    <property type="nucleotide sequence ID" value="XM_009792771.1"/>
</dbReference>
<feature type="transmembrane region" description="Helical" evidence="1">
    <location>
        <begin position="425"/>
        <end position="447"/>
    </location>
</feature>
<dbReference type="InterPro" id="IPR004158">
    <property type="entry name" value="DUF247_pln"/>
</dbReference>
<protein>
    <submittedName>
        <fullName evidence="3 4">UPF0481 protein At3g47200-like</fullName>
    </submittedName>
</protein>
<accession>A0A1U7XG76</accession>
<evidence type="ECO:0000256" key="1">
    <source>
        <dbReference type="SAM" id="Phobius"/>
    </source>
</evidence>
<sequence length="457" mass="53171">MEDIRITMDDASSFPQILKIPLVMRLENQNNDDFDPKVVSLGPYHHGKPELSFVEDFKPKSLEMFITGSDKDQDFLLEKILEEIEVAKSCYMEEFTRQYNDNDFARMMLLDACFVLNLIETETQDLSLCCSKVYNTILHLGIGVFSFIVRDMFLLENQVPFQVLKLLFKLRFGRDGFEEMSKSYCYKVLFGQHEPKNNVSMDPQPAHLFELFRRVVISCSDQHYITHSNVDSSNEQRATTREMDLISKGMNHCGCLDEKEEGNTITESSHAFHSVMELKSKGIHFIPSGFGSLLDVKLTSHYFYAKLSLPCWYISKYTRVFFRNMIAYETGPGKFDDLLVSAYIYFMKTLIISPNDARELRRKKIIFNTLGSDEEVVQVFKALNTYEDEYPYIYKDVKEKIEQHYNSKSQTWIAELLDTYFRSPWSLLALVAATSLLFFTILQTFFASPFHSYAKKN</sequence>
<evidence type="ECO:0000313" key="2">
    <source>
        <dbReference type="Proteomes" id="UP000189701"/>
    </source>
</evidence>
<dbReference type="AlphaFoldDB" id="A0A1U7XG76"/>
<evidence type="ECO:0000313" key="3">
    <source>
        <dbReference type="RefSeq" id="XP_009791072.1"/>
    </source>
</evidence>
<keyword evidence="2" id="KW-1185">Reference proteome</keyword>
<proteinExistence type="predicted"/>
<name>A0A1U7XG76_NICSY</name>
<reference evidence="3 4" key="2">
    <citation type="submission" date="2025-04" db="UniProtKB">
        <authorList>
            <consortium name="RefSeq"/>
        </authorList>
    </citation>
    <scope>IDENTIFICATION</scope>
    <source>
        <tissue evidence="3 4">Leaf</tissue>
    </source>
</reference>
<dbReference type="RefSeq" id="XP_009791072.1">
    <property type="nucleotide sequence ID" value="XM_009792770.1"/>
</dbReference>
<dbReference type="GeneID" id="104238424"/>
<dbReference type="PANTHER" id="PTHR31170:SF25">
    <property type="entry name" value="BNAA09G04570D PROTEIN"/>
    <property type="match status" value="1"/>
</dbReference>
<keyword evidence="1" id="KW-0472">Membrane</keyword>
<gene>
    <name evidence="3 4" type="primary">LOC104238424</name>
</gene>
<reference evidence="2" key="1">
    <citation type="journal article" date="2013" name="Genome Biol.">
        <title>Reference genomes and transcriptomes of Nicotiana sylvestris and Nicotiana tomentosiformis.</title>
        <authorList>
            <person name="Sierro N."/>
            <person name="Battey J.N."/>
            <person name="Ouadi S."/>
            <person name="Bovet L."/>
            <person name="Goepfert S."/>
            <person name="Bakaher N."/>
            <person name="Peitsch M.C."/>
            <person name="Ivanov N.V."/>
        </authorList>
    </citation>
    <scope>NUCLEOTIDE SEQUENCE [LARGE SCALE GENOMIC DNA]</scope>
</reference>
<dbReference type="STRING" id="4096.A0A1U7XG76"/>
<dbReference type="Proteomes" id="UP000189701">
    <property type="component" value="Unplaced"/>
</dbReference>
<organism evidence="2 3">
    <name type="scientific">Nicotiana sylvestris</name>
    <name type="common">Wood tobacco</name>
    <name type="synonym">South American tobacco</name>
    <dbReference type="NCBI Taxonomy" id="4096"/>
    <lineage>
        <taxon>Eukaryota</taxon>
        <taxon>Viridiplantae</taxon>
        <taxon>Streptophyta</taxon>
        <taxon>Embryophyta</taxon>
        <taxon>Tracheophyta</taxon>
        <taxon>Spermatophyta</taxon>
        <taxon>Magnoliopsida</taxon>
        <taxon>eudicotyledons</taxon>
        <taxon>Gunneridae</taxon>
        <taxon>Pentapetalae</taxon>
        <taxon>asterids</taxon>
        <taxon>lamiids</taxon>
        <taxon>Solanales</taxon>
        <taxon>Solanaceae</taxon>
        <taxon>Nicotianoideae</taxon>
        <taxon>Nicotianeae</taxon>
        <taxon>Nicotiana</taxon>
    </lineage>
</organism>
<keyword evidence="1" id="KW-1133">Transmembrane helix</keyword>
<evidence type="ECO:0000313" key="4">
    <source>
        <dbReference type="RefSeq" id="XP_009791073.1"/>
    </source>
</evidence>
<keyword evidence="1" id="KW-0812">Transmembrane</keyword>
<dbReference type="PANTHER" id="PTHR31170">
    <property type="entry name" value="BNAC04G53230D PROTEIN"/>
    <property type="match status" value="1"/>
</dbReference>
<dbReference type="KEGG" id="nsy:104238424"/>